<dbReference type="GO" id="GO:0031418">
    <property type="term" value="F:L-ascorbic acid binding"/>
    <property type="evidence" value="ECO:0007669"/>
    <property type="project" value="UniProtKB-KW"/>
</dbReference>
<dbReference type="PROSITE" id="PS51471">
    <property type="entry name" value="FE2OG_OXY"/>
    <property type="match status" value="1"/>
</dbReference>
<dbReference type="PATRIC" id="fig|46429.4.peg.4511"/>
<protein>
    <submittedName>
        <fullName evidence="8">2OG-Fe(II) oxygenase</fullName>
    </submittedName>
</protein>
<dbReference type="SUPFAM" id="SSF51197">
    <property type="entry name" value="Clavaminate synthase-like"/>
    <property type="match status" value="1"/>
</dbReference>
<evidence type="ECO:0000256" key="6">
    <source>
        <dbReference type="ARBA" id="ARBA00023004"/>
    </source>
</evidence>
<evidence type="ECO:0000256" key="2">
    <source>
        <dbReference type="ARBA" id="ARBA00022723"/>
    </source>
</evidence>
<dbReference type="eggNOG" id="COG3128">
    <property type="taxonomic scope" value="Bacteria"/>
</dbReference>
<comment type="caution">
    <text evidence="8">The sequence shown here is derived from an EMBL/GenBank/DDBJ whole genome shotgun (WGS) entry which is preliminary data.</text>
</comment>
<dbReference type="SMART" id="SM00702">
    <property type="entry name" value="P4Hc"/>
    <property type="match status" value="1"/>
</dbReference>
<comment type="cofactor">
    <cofactor evidence="1">
        <name>L-ascorbate</name>
        <dbReference type="ChEBI" id="CHEBI:38290"/>
    </cofactor>
</comment>
<keyword evidence="3" id="KW-0847">Vitamin C</keyword>
<dbReference type="EMBL" id="JFHR01000119">
    <property type="protein sequence ID" value="KEQ49965.1"/>
    <property type="molecule type" value="Genomic_DNA"/>
</dbReference>
<keyword evidence="6" id="KW-0408">Iron</keyword>
<organism evidence="8 9">
    <name type="scientific">Sphingobium chlorophenolicum</name>
    <dbReference type="NCBI Taxonomy" id="46429"/>
    <lineage>
        <taxon>Bacteria</taxon>
        <taxon>Pseudomonadati</taxon>
        <taxon>Pseudomonadota</taxon>
        <taxon>Alphaproteobacteria</taxon>
        <taxon>Sphingomonadales</taxon>
        <taxon>Sphingomonadaceae</taxon>
        <taxon>Sphingobium</taxon>
    </lineage>
</organism>
<dbReference type="GO" id="GO:0016705">
    <property type="term" value="F:oxidoreductase activity, acting on paired donors, with incorporation or reduction of molecular oxygen"/>
    <property type="evidence" value="ECO:0007669"/>
    <property type="project" value="InterPro"/>
</dbReference>
<keyword evidence="2" id="KW-0479">Metal-binding</keyword>
<evidence type="ECO:0000256" key="5">
    <source>
        <dbReference type="ARBA" id="ARBA00023002"/>
    </source>
</evidence>
<accession>A0A081R442</accession>
<evidence type="ECO:0000313" key="9">
    <source>
        <dbReference type="Proteomes" id="UP000028411"/>
    </source>
</evidence>
<gene>
    <name evidence="8" type="ORF">BV95_04525</name>
</gene>
<evidence type="ECO:0000259" key="7">
    <source>
        <dbReference type="PROSITE" id="PS51471"/>
    </source>
</evidence>
<dbReference type="Gene3D" id="2.60.120.620">
    <property type="entry name" value="q2cbj1_9rhob like domain"/>
    <property type="match status" value="1"/>
</dbReference>
<proteinExistence type="predicted"/>
<dbReference type="InterPro" id="IPR005123">
    <property type="entry name" value="Oxoglu/Fe-dep_dioxygenase_dom"/>
</dbReference>
<dbReference type="Proteomes" id="UP000028411">
    <property type="component" value="Unassembled WGS sequence"/>
</dbReference>
<dbReference type="InterPro" id="IPR044862">
    <property type="entry name" value="Pro_4_hyd_alph_FE2OG_OXY"/>
</dbReference>
<feature type="domain" description="Fe2OG dioxygenase" evidence="7">
    <location>
        <begin position="82"/>
        <end position="183"/>
    </location>
</feature>
<dbReference type="GO" id="GO:0051213">
    <property type="term" value="F:dioxygenase activity"/>
    <property type="evidence" value="ECO:0007669"/>
    <property type="project" value="UniProtKB-KW"/>
</dbReference>
<reference evidence="8 9" key="1">
    <citation type="submission" date="2014-02" db="EMBL/GenBank/DDBJ databases">
        <title>Whole genome sequence of Sphingobium chlorophenolicum NBRC 16172.</title>
        <authorList>
            <person name="Gan H.M."/>
            <person name="Gan H.Y."/>
            <person name="Chew T.H."/>
            <person name="Savka M.A."/>
        </authorList>
    </citation>
    <scope>NUCLEOTIDE SEQUENCE [LARGE SCALE GENOMIC DNA]</scope>
    <source>
        <strain evidence="8 9">NBRC 16172</strain>
    </source>
</reference>
<evidence type="ECO:0000313" key="8">
    <source>
        <dbReference type="EMBL" id="KEQ49965.1"/>
    </source>
</evidence>
<evidence type="ECO:0000256" key="1">
    <source>
        <dbReference type="ARBA" id="ARBA00001961"/>
    </source>
</evidence>
<dbReference type="AlphaFoldDB" id="A0A081R442"/>
<keyword evidence="5" id="KW-0560">Oxidoreductase</keyword>
<dbReference type="Pfam" id="PF13640">
    <property type="entry name" value="2OG-FeII_Oxy_3"/>
    <property type="match status" value="1"/>
</dbReference>
<sequence length="187" mass="21161">MMNNVWEVWPSALTAAECDAIVKRAALYAPHGATVGFAEGARPDQGYRSSTVSWLDVHRDKDIADRLMQFVHSSNRTNFGIDIAGPFDLQYTEYHGRAQGKYDWHQDVWLESSGPFDRKLSVVVQLSDPEDYEGGAFEFFGLQQPGANFAPRGSMLIFPSFLQHRVLPVTKGVRRSLVSWIEGPRWR</sequence>
<evidence type="ECO:0000256" key="3">
    <source>
        <dbReference type="ARBA" id="ARBA00022896"/>
    </source>
</evidence>
<dbReference type="InterPro" id="IPR006620">
    <property type="entry name" value="Pro_4_hyd_alph"/>
</dbReference>
<keyword evidence="4" id="KW-0223">Dioxygenase</keyword>
<dbReference type="GO" id="GO:0005506">
    <property type="term" value="F:iron ion binding"/>
    <property type="evidence" value="ECO:0007669"/>
    <property type="project" value="InterPro"/>
</dbReference>
<evidence type="ECO:0000256" key="4">
    <source>
        <dbReference type="ARBA" id="ARBA00022964"/>
    </source>
</evidence>
<name>A0A081R442_SPHCR</name>